<reference evidence="1" key="1">
    <citation type="submission" date="2019-04" db="EMBL/GenBank/DDBJ databases">
        <authorList>
            <person name="Brambilla D."/>
        </authorList>
    </citation>
    <scope>NUCLEOTIDE SEQUENCE</scope>
    <source>
        <strain evidence="1">BAL1</strain>
    </source>
</reference>
<organism evidence="1">
    <name type="scientific">Rheinheimera sp. BAL341</name>
    <dbReference type="NCBI Taxonomy" id="1708203"/>
    <lineage>
        <taxon>Bacteria</taxon>
        <taxon>Pseudomonadati</taxon>
        <taxon>Pseudomonadota</taxon>
        <taxon>Gammaproteobacteria</taxon>
        <taxon>Chromatiales</taxon>
        <taxon>Chromatiaceae</taxon>
        <taxon>Rheinheimera</taxon>
    </lineage>
</organism>
<dbReference type="AlphaFoldDB" id="A0A486XQK9"/>
<evidence type="ECO:0000313" key="1">
    <source>
        <dbReference type="EMBL" id="VHO04095.1"/>
    </source>
</evidence>
<accession>A0A486XQK9</accession>
<sequence>MNFFQTSGSLLSILAKYKQNATLNVVGILFQEQCCYG</sequence>
<gene>
    <name evidence="1" type="ORF">BAL341_1734</name>
</gene>
<dbReference type="EMBL" id="CAAJGR010000091">
    <property type="protein sequence ID" value="VHO04095.1"/>
    <property type="molecule type" value="Genomic_DNA"/>
</dbReference>
<protein>
    <submittedName>
        <fullName evidence="1">Uncharacterized protein</fullName>
    </submittedName>
</protein>
<proteinExistence type="predicted"/>
<name>A0A486XQK9_9GAMM</name>